<reference evidence="1 2" key="1">
    <citation type="submission" date="2024-10" db="EMBL/GenBank/DDBJ databases">
        <title>The Natural Products Discovery Center: Release of the First 8490 Sequenced Strains for Exploring Actinobacteria Biosynthetic Diversity.</title>
        <authorList>
            <person name="Kalkreuter E."/>
            <person name="Kautsar S.A."/>
            <person name="Yang D."/>
            <person name="Bader C.D."/>
            <person name="Teijaro C.N."/>
            <person name="Fluegel L."/>
            <person name="Davis C.M."/>
            <person name="Simpson J.R."/>
            <person name="Lauterbach L."/>
            <person name="Steele A.D."/>
            <person name="Gui C."/>
            <person name="Meng S."/>
            <person name="Li G."/>
            <person name="Viehrig K."/>
            <person name="Ye F."/>
            <person name="Su P."/>
            <person name="Kiefer A.F."/>
            <person name="Nichols A."/>
            <person name="Cepeda A.J."/>
            <person name="Yan W."/>
            <person name="Fan B."/>
            <person name="Jiang Y."/>
            <person name="Adhikari A."/>
            <person name="Zheng C.-J."/>
            <person name="Schuster L."/>
            <person name="Cowan T.M."/>
            <person name="Smanski M.J."/>
            <person name="Chevrette M.G."/>
            <person name="De Carvalho L.P.S."/>
            <person name="Shen B."/>
        </authorList>
    </citation>
    <scope>NUCLEOTIDE SEQUENCE [LARGE SCALE GENOMIC DNA]</scope>
    <source>
        <strain evidence="1 2">NPDC000087</strain>
    </source>
</reference>
<keyword evidence="2" id="KW-1185">Reference proteome</keyword>
<dbReference type="EMBL" id="JBIAZU010000003">
    <property type="protein sequence ID" value="MFF5291485.1"/>
    <property type="molecule type" value="Genomic_DNA"/>
</dbReference>
<dbReference type="Proteomes" id="UP001602245">
    <property type="component" value="Unassembled WGS sequence"/>
</dbReference>
<proteinExistence type="predicted"/>
<organism evidence="1 2">
    <name type="scientific">Paractinoplanes globisporus</name>
    <dbReference type="NCBI Taxonomy" id="113565"/>
    <lineage>
        <taxon>Bacteria</taxon>
        <taxon>Bacillati</taxon>
        <taxon>Actinomycetota</taxon>
        <taxon>Actinomycetes</taxon>
        <taxon>Micromonosporales</taxon>
        <taxon>Micromonosporaceae</taxon>
        <taxon>Paractinoplanes</taxon>
    </lineage>
</organism>
<accession>A0ABW6WDV7</accession>
<name>A0ABW6WDV7_9ACTN</name>
<evidence type="ECO:0008006" key="3">
    <source>
        <dbReference type="Google" id="ProtNLM"/>
    </source>
</evidence>
<protein>
    <recommendedName>
        <fullName evidence="3">7-cyano-7-deazaguanine synthase</fullName>
    </recommendedName>
</protein>
<evidence type="ECO:0000313" key="1">
    <source>
        <dbReference type="EMBL" id="MFF5291485.1"/>
    </source>
</evidence>
<dbReference type="RefSeq" id="WP_157296695.1">
    <property type="nucleotide sequence ID" value="NZ_JBIAZU010000003.1"/>
</dbReference>
<sequence length="445" mass="48657">MRPIVLGKPVVDGLRVTIPIDPGSATRWFRQNVFRVQYSGLESLDPVDDAILVVPALGTVLTLAYACGVPVQVERVDGAYAVTAQKLADTFGRLYPHFLSRGFELRGERVGTPGPDPERSDPALLLYSGGADSTSSLIEHSDDVRALLTVWGADVHSADKALWERLLRTVRTGELTAGRRLVVARSNLQDLIDGPALSRYHAHGFDSASWWGAVQHGLALTSLAVPVAVALGLPRVLIASSDMAGTPVPWGSMPIIEDEVRWSGGRAENDQPELSRTEKITRVIAPYLHDGGRLALAVCYQPSRGPSGLNCGRCEKCVQTTTQLLLGGVDPREVGMPTSPQTFAVAKKALTRGEWHGDDSHRTIWRSLQADVPPTLTGVCAIPLFRDYLEWLRHAKIVISSDGAEPLTRLMIKNAQYLGGRLLPWLPFRFRKRCTQLAVRLTRGY</sequence>
<comment type="caution">
    <text evidence="1">The sequence shown here is derived from an EMBL/GenBank/DDBJ whole genome shotgun (WGS) entry which is preliminary data.</text>
</comment>
<evidence type="ECO:0000313" key="2">
    <source>
        <dbReference type="Proteomes" id="UP001602245"/>
    </source>
</evidence>
<gene>
    <name evidence="1" type="ORF">ACFY35_18745</name>
</gene>